<comment type="caution">
    <text evidence="1">The sequence shown here is derived from an EMBL/GenBank/DDBJ whole genome shotgun (WGS) entry which is preliminary data.</text>
</comment>
<keyword evidence="2" id="KW-1185">Reference proteome</keyword>
<name>A0A8K0RGE7_9PLEO</name>
<proteinExistence type="predicted"/>
<organism evidence="1 2">
    <name type="scientific">Paraphoma chrysanthemicola</name>
    <dbReference type="NCBI Taxonomy" id="798071"/>
    <lineage>
        <taxon>Eukaryota</taxon>
        <taxon>Fungi</taxon>
        <taxon>Dikarya</taxon>
        <taxon>Ascomycota</taxon>
        <taxon>Pezizomycotina</taxon>
        <taxon>Dothideomycetes</taxon>
        <taxon>Pleosporomycetidae</taxon>
        <taxon>Pleosporales</taxon>
        <taxon>Pleosporineae</taxon>
        <taxon>Phaeosphaeriaceae</taxon>
        <taxon>Paraphoma</taxon>
    </lineage>
</organism>
<gene>
    <name evidence="1" type="ORF">FB567DRAFT_516950</name>
</gene>
<dbReference type="EMBL" id="JAGMVJ010000003">
    <property type="protein sequence ID" value="KAH7092286.1"/>
    <property type="molecule type" value="Genomic_DNA"/>
</dbReference>
<sequence length="208" mass="23030">MPRRPWIWAPASPVTHARNRPQLRRMSACPPITYNSILITRRIGHTFYLRLPESWCLRQTSVDAQGRAGFHAALHISNRPARRNCVHEMLQSVSAPLSSALTAADPAGARQTGATDGPCICCHLTSPVPSLVRSGDRSRGHAVVLCLKGSHHPPYNQNFWFMAALHEGCPERTQVTTAEKNNEAEHVQCGVLSSRLEVREPHSCGHVR</sequence>
<accession>A0A8K0RGE7</accession>
<reference evidence="1" key="1">
    <citation type="journal article" date="2021" name="Nat. Commun.">
        <title>Genetic determinants of endophytism in the Arabidopsis root mycobiome.</title>
        <authorList>
            <person name="Mesny F."/>
            <person name="Miyauchi S."/>
            <person name="Thiergart T."/>
            <person name="Pickel B."/>
            <person name="Atanasova L."/>
            <person name="Karlsson M."/>
            <person name="Huettel B."/>
            <person name="Barry K.W."/>
            <person name="Haridas S."/>
            <person name="Chen C."/>
            <person name="Bauer D."/>
            <person name="Andreopoulos W."/>
            <person name="Pangilinan J."/>
            <person name="LaButti K."/>
            <person name="Riley R."/>
            <person name="Lipzen A."/>
            <person name="Clum A."/>
            <person name="Drula E."/>
            <person name="Henrissat B."/>
            <person name="Kohler A."/>
            <person name="Grigoriev I.V."/>
            <person name="Martin F.M."/>
            <person name="Hacquard S."/>
        </authorList>
    </citation>
    <scope>NUCLEOTIDE SEQUENCE</scope>
    <source>
        <strain evidence="1">MPI-SDFR-AT-0120</strain>
    </source>
</reference>
<dbReference type="Proteomes" id="UP000813461">
    <property type="component" value="Unassembled WGS sequence"/>
</dbReference>
<evidence type="ECO:0000313" key="2">
    <source>
        <dbReference type="Proteomes" id="UP000813461"/>
    </source>
</evidence>
<dbReference type="AlphaFoldDB" id="A0A8K0RGE7"/>
<evidence type="ECO:0000313" key="1">
    <source>
        <dbReference type="EMBL" id="KAH7092286.1"/>
    </source>
</evidence>
<protein>
    <submittedName>
        <fullName evidence="1">Uncharacterized protein</fullName>
    </submittedName>
</protein>